<feature type="compositionally biased region" description="Pro residues" evidence="1">
    <location>
        <begin position="497"/>
        <end position="507"/>
    </location>
</feature>
<dbReference type="EMBL" id="NHYD01000598">
    <property type="protein sequence ID" value="PPQ93817.1"/>
    <property type="molecule type" value="Genomic_DNA"/>
</dbReference>
<feature type="compositionally biased region" description="Low complexity" evidence="1">
    <location>
        <begin position="39"/>
        <end position="57"/>
    </location>
</feature>
<dbReference type="InParanoid" id="A0A409XSY6"/>
<evidence type="ECO:0000313" key="2">
    <source>
        <dbReference type="EMBL" id="PPQ93817.1"/>
    </source>
</evidence>
<dbReference type="Proteomes" id="UP000283269">
    <property type="component" value="Unassembled WGS sequence"/>
</dbReference>
<feature type="region of interest" description="Disordered" evidence="1">
    <location>
        <begin position="320"/>
        <end position="395"/>
    </location>
</feature>
<dbReference type="STRING" id="93625.A0A409XSY6"/>
<reference evidence="2 3" key="1">
    <citation type="journal article" date="2018" name="Evol. Lett.">
        <title>Horizontal gene cluster transfer increased hallucinogenic mushroom diversity.</title>
        <authorList>
            <person name="Reynolds H.T."/>
            <person name="Vijayakumar V."/>
            <person name="Gluck-Thaler E."/>
            <person name="Korotkin H.B."/>
            <person name="Matheny P.B."/>
            <person name="Slot J.C."/>
        </authorList>
    </citation>
    <scope>NUCLEOTIDE SEQUENCE [LARGE SCALE GENOMIC DNA]</scope>
    <source>
        <strain evidence="2 3">2631</strain>
    </source>
</reference>
<dbReference type="AlphaFoldDB" id="A0A409XSY6"/>
<feature type="compositionally biased region" description="Acidic residues" evidence="1">
    <location>
        <begin position="334"/>
        <end position="353"/>
    </location>
</feature>
<feature type="region of interest" description="Disordered" evidence="1">
    <location>
        <begin position="449"/>
        <end position="763"/>
    </location>
</feature>
<feature type="compositionally biased region" description="Polar residues" evidence="1">
    <location>
        <begin position="449"/>
        <end position="459"/>
    </location>
</feature>
<feature type="region of interest" description="Disordered" evidence="1">
    <location>
        <begin position="37"/>
        <end position="72"/>
    </location>
</feature>
<organism evidence="2 3">
    <name type="scientific">Psilocybe cyanescens</name>
    <dbReference type="NCBI Taxonomy" id="93625"/>
    <lineage>
        <taxon>Eukaryota</taxon>
        <taxon>Fungi</taxon>
        <taxon>Dikarya</taxon>
        <taxon>Basidiomycota</taxon>
        <taxon>Agaricomycotina</taxon>
        <taxon>Agaricomycetes</taxon>
        <taxon>Agaricomycetidae</taxon>
        <taxon>Agaricales</taxon>
        <taxon>Agaricineae</taxon>
        <taxon>Strophariaceae</taxon>
        <taxon>Psilocybe</taxon>
    </lineage>
</organism>
<feature type="compositionally biased region" description="Acidic residues" evidence="1">
    <location>
        <begin position="858"/>
        <end position="870"/>
    </location>
</feature>
<dbReference type="OrthoDB" id="3357439at2759"/>
<feature type="compositionally biased region" description="Low complexity" evidence="1">
    <location>
        <begin position="646"/>
        <end position="660"/>
    </location>
</feature>
<feature type="compositionally biased region" description="Pro residues" evidence="1">
    <location>
        <begin position="233"/>
        <end position="242"/>
    </location>
</feature>
<feature type="region of interest" description="Disordered" evidence="1">
    <location>
        <begin position="210"/>
        <end position="287"/>
    </location>
</feature>
<sequence length="892" mass="94495">MTRVIGHSTEQANASQSVALKEATRLAVLNVLKKVAEKAANQNSSSSPASGQSTSTQLQPVSSESSSADNAPVNVVSASPLTIRSTHIQSPKALASVEISKCVEKTSGPPSKLAKESPTCPICENSPFHARSRCPVIKSGIRSMRKKIAELEKETSEEGAESRSSVILELQGIIERRTKKSRVSDVVKPIVAPDVELEFPGQEAVVATSVLSPAPAPNEDSESPVEVEVTPITPSPPAPANPKSPAHKPVSARLLLSQKSTQPALSSHVSSSQKASNSSQSSKSVFPQPKHIVEAALPNDFSGFGDVSLFTDQDLDALIRGPRLSVKNVVPNSETEDESEQEEEVILEEDVAVEDNATRNASRVEYPSSSDEGEEDEDEESPADTPMGIGHPTTAATIEEADVFDDVEDSRGDLSFQEINALGSSVEPDRTADLAVHAAVGADLASINVSGLSQGNDSKVNTDESFDGTEFQVASPTKLQAPAVVEDMNVDPIEPSDVPPASQPEPIDPIISDDNMPPAESTPKSEVVVRTRSQRNAATKKVPPKASQPPAFQSKVNGSAEAQVEDAPKPRTRSLMKITDLPVPPNPAIRVVRQAAVATPRTRRQIAQEQNKEREVTPEETEVAGRTRRAAAAKAKTPAKAPPKTPAKTPARAAKMAAKPLSKQGKAVAANGINDVRTKSAASAVSADQGHEATQVPPSSPAKNAPSASWVVLQESVPSQVDTDNAGMVDELLSSPTVMPLTSPRDHSGKGQKSMSVNGSQPDPLFILAESQQSFPYSQYPPDIPPMSKGFASPNDSDDENEVAAAVAQTTSGPTKKKFRSLTEITSQPTRFVPRFSQIKKPVSEPEGEDLYGRNGQESEESDSGSDSDDDNKPMSHIPAARRAGVSQSKKK</sequence>
<feature type="compositionally biased region" description="Low complexity" evidence="1">
    <location>
        <begin position="266"/>
        <end position="285"/>
    </location>
</feature>
<evidence type="ECO:0000256" key="1">
    <source>
        <dbReference type="SAM" id="MobiDB-lite"/>
    </source>
</evidence>
<feature type="compositionally biased region" description="Acidic residues" evidence="1">
    <location>
        <begin position="371"/>
        <end position="382"/>
    </location>
</feature>
<proteinExistence type="predicted"/>
<comment type="caution">
    <text evidence="2">The sequence shown here is derived from an EMBL/GenBank/DDBJ whole genome shotgun (WGS) entry which is preliminary data.</text>
</comment>
<evidence type="ECO:0000313" key="3">
    <source>
        <dbReference type="Proteomes" id="UP000283269"/>
    </source>
</evidence>
<feature type="compositionally biased region" description="Polar residues" evidence="1">
    <location>
        <begin position="751"/>
        <end position="761"/>
    </location>
</feature>
<keyword evidence="3" id="KW-1185">Reference proteome</keyword>
<protein>
    <submittedName>
        <fullName evidence="2">Uncharacterized protein</fullName>
    </submittedName>
</protein>
<accession>A0A409XSY6</accession>
<gene>
    <name evidence="2" type="ORF">CVT25_013525</name>
</gene>
<feature type="region of interest" description="Disordered" evidence="1">
    <location>
        <begin position="776"/>
        <end position="892"/>
    </location>
</feature>
<feature type="compositionally biased region" description="Polar residues" evidence="1">
    <location>
        <begin position="58"/>
        <end position="69"/>
    </location>
</feature>
<name>A0A409XSY6_PSICY</name>